<evidence type="ECO:0000313" key="5">
    <source>
        <dbReference type="EMBL" id="NEC62975.1"/>
    </source>
</evidence>
<comment type="caution">
    <text evidence="5">The sequence shown here is derived from an EMBL/GenBank/DDBJ whole genome shotgun (WGS) entry which is preliminary data.</text>
</comment>
<keyword evidence="6" id="KW-1185">Reference proteome</keyword>
<sequence>MRIKRNLMALCGAVAVTLGGTAVASADLGPGHAQPNIIDGTYAQSGPWAVALMLNGQQNCSGSIINSRYVLTAKHCATSGYTFLVGDVDRTKGQSRKPVRSITHPSADIMLYELNSPVSTTSAELTSSAPSVGSTEQVYGYGRTESARDSRYLKTANMKVTKVSSTFIDATSINGFTGPGDSGGPVFQNGKQIGVHSYGDTNAGTSGHVNLATYRQWILNNTGS</sequence>
<evidence type="ECO:0000256" key="3">
    <source>
        <dbReference type="SAM" id="SignalP"/>
    </source>
</evidence>
<evidence type="ECO:0000313" key="6">
    <source>
        <dbReference type="Proteomes" id="UP000470404"/>
    </source>
</evidence>
<dbReference type="PROSITE" id="PS50240">
    <property type="entry name" value="TRYPSIN_DOM"/>
    <property type="match status" value="1"/>
</dbReference>
<dbReference type="InterPro" id="IPR043504">
    <property type="entry name" value="Peptidase_S1_PA_chymotrypsin"/>
</dbReference>
<feature type="domain" description="Peptidase S1" evidence="4">
    <location>
        <begin position="37"/>
        <end position="223"/>
    </location>
</feature>
<dbReference type="InterPro" id="IPR001254">
    <property type="entry name" value="Trypsin_dom"/>
</dbReference>
<proteinExistence type="inferred from homology"/>
<evidence type="ECO:0000259" key="4">
    <source>
        <dbReference type="PROSITE" id="PS50240"/>
    </source>
</evidence>
<keyword evidence="3" id="KW-0732">Signal</keyword>
<dbReference type="RefSeq" id="WP_067584438.1">
    <property type="nucleotide sequence ID" value="NZ_JAAGNC010000223.1"/>
</dbReference>
<comment type="similarity">
    <text evidence="1">Belongs to the peptidase S1 family.</text>
</comment>
<reference evidence="5 6" key="1">
    <citation type="submission" date="2020-01" db="EMBL/GenBank/DDBJ databases">
        <title>Insect and environment-associated Actinomycetes.</title>
        <authorList>
            <person name="Currrie C."/>
            <person name="Chevrette M."/>
            <person name="Carlson C."/>
            <person name="Stubbendieck R."/>
            <person name="Wendt-Pienkowski E."/>
        </authorList>
    </citation>
    <scope>NUCLEOTIDE SEQUENCE [LARGE SCALE GENOMIC DNA]</scope>
    <source>
        <strain evidence="5 6">SID8386</strain>
    </source>
</reference>
<feature type="chain" id="PRO_5047504410" evidence="3">
    <location>
        <begin position="27"/>
        <end position="224"/>
    </location>
</feature>
<keyword evidence="2" id="KW-1015">Disulfide bond</keyword>
<name>A0ABX0C816_9PSEU</name>
<dbReference type="PRINTS" id="PR00722">
    <property type="entry name" value="CHYMOTRYPSIN"/>
</dbReference>
<dbReference type="InterPro" id="IPR050430">
    <property type="entry name" value="Peptidase_S1"/>
</dbReference>
<dbReference type="Pfam" id="PF00089">
    <property type="entry name" value="Trypsin"/>
    <property type="match status" value="1"/>
</dbReference>
<protein>
    <submittedName>
        <fullName evidence="5">Trypsin-like serine protease</fullName>
    </submittedName>
</protein>
<gene>
    <name evidence="5" type="ORF">G3I59_47155</name>
</gene>
<evidence type="ECO:0000256" key="1">
    <source>
        <dbReference type="ARBA" id="ARBA00007664"/>
    </source>
</evidence>
<evidence type="ECO:0000256" key="2">
    <source>
        <dbReference type="ARBA" id="ARBA00023157"/>
    </source>
</evidence>
<organism evidence="5 6">
    <name type="scientific">Amycolatopsis rubida</name>
    <dbReference type="NCBI Taxonomy" id="112413"/>
    <lineage>
        <taxon>Bacteria</taxon>
        <taxon>Bacillati</taxon>
        <taxon>Actinomycetota</taxon>
        <taxon>Actinomycetes</taxon>
        <taxon>Pseudonocardiales</taxon>
        <taxon>Pseudonocardiaceae</taxon>
        <taxon>Amycolatopsis</taxon>
    </lineage>
</organism>
<dbReference type="InterPro" id="IPR009003">
    <property type="entry name" value="Peptidase_S1_PA"/>
</dbReference>
<dbReference type="PANTHER" id="PTHR24276">
    <property type="entry name" value="POLYSERASE-RELATED"/>
    <property type="match status" value="1"/>
</dbReference>
<dbReference type="PANTHER" id="PTHR24276:SF98">
    <property type="entry name" value="FI18310P1-RELATED"/>
    <property type="match status" value="1"/>
</dbReference>
<dbReference type="SMART" id="SM00020">
    <property type="entry name" value="Tryp_SPc"/>
    <property type="match status" value="1"/>
</dbReference>
<feature type="signal peptide" evidence="3">
    <location>
        <begin position="1"/>
        <end position="26"/>
    </location>
</feature>
<dbReference type="SUPFAM" id="SSF50494">
    <property type="entry name" value="Trypsin-like serine proteases"/>
    <property type="match status" value="1"/>
</dbReference>
<dbReference type="EMBL" id="JAAGNC010000223">
    <property type="protein sequence ID" value="NEC62975.1"/>
    <property type="molecule type" value="Genomic_DNA"/>
</dbReference>
<accession>A0ABX0C816</accession>
<dbReference type="Proteomes" id="UP000470404">
    <property type="component" value="Unassembled WGS sequence"/>
</dbReference>
<dbReference type="InterPro" id="IPR001314">
    <property type="entry name" value="Peptidase_S1A"/>
</dbReference>
<dbReference type="Gene3D" id="2.40.10.10">
    <property type="entry name" value="Trypsin-like serine proteases"/>
    <property type="match status" value="1"/>
</dbReference>